<gene>
    <name evidence="1" type="ORF">ETU09_05680</name>
</gene>
<proteinExistence type="predicted"/>
<protein>
    <recommendedName>
        <fullName evidence="3">DNA polymerase III subunit gamma/tau</fullName>
    </recommendedName>
</protein>
<accession>A0A563DF11</accession>
<dbReference type="OrthoDB" id="1452627at2"/>
<reference evidence="1 2" key="1">
    <citation type="submission" date="2019-02" db="EMBL/GenBank/DDBJ databases">
        <title>Apibacter muscae sp. nov.: a novel member of the house fly microbiota.</title>
        <authorList>
            <person name="Park R."/>
        </authorList>
    </citation>
    <scope>NUCLEOTIDE SEQUENCE [LARGE SCALE GENOMIC DNA]</scope>
    <source>
        <strain evidence="1 2">AL1</strain>
    </source>
</reference>
<sequence>MSNTNSLLSIKNILETTEEKIDKNLSLDTTQKPKDEFNEEQVILFWNDYLEKLKLEEPILFNALNSAKCNLKDKYLISFEFPSNSSYEEFETLREDFFQKLKYKLNNFSIEFTYQIKQSTVNISLSEKDKYQKMLKENPWLEKLRNDFRLDF</sequence>
<dbReference type="RefSeq" id="WP_146261952.1">
    <property type="nucleotide sequence ID" value="NZ_SELG01000032.1"/>
</dbReference>
<comment type="caution">
    <text evidence="1">The sequence shown here is derived from an EMBL/GenBank/DDBJ whole genome shotgun (WGS) entry which is preliminary data.</text>
</comment>
<keyword evidence="2" id="KW-1185">Reference proteome</keyword>
<evidence type="ECO:0000313" key="2">
    <source>
        <dbReference type="Proteomes" id="UP000319499"/>
    </source>
</evidence>
<dbReference type="Proteomes" id="UP000319499">
    <property type="component" value="Unassembled WGS sequence"/>
</dbReference>
<dbReference type="AlphaFoldDB" id="A0A563DF11"/>
<evidence type="ECO:0000313" key="1">
    <source>
        <dbReference type="EMBL" id="TWP28805.1"/>
    </source>
</evidence>
<evidence type="ECO:0008006" key="3">
    <source>
        <dbReference type="Google" id="ProtNLM"/>
    </source>
</evidence>
<dbReference type="EMBL" id="SELH01000017">
    <property type="protein sequence ID" value="TWP28805.1"/>
    <property type="molecule type" value="Genomic_DNA"/>
</dbReference>
<name>A0A563DF11_9FLAO</name>
<organism evidence="1 2">
    <name type="scientific">Apibacter muscae</name>
    <dbReference type="NCBI Taxonomy" id="2509004"/>
    <lineage>
        <taxon>Bacteria</taxon>
        <taxon>Pseudomonadati</taxon>
        <taxon>Bacteroidota</taxon>
        <taxon>Flavobacteriia</taxon>
        <taxon>Flavobacteriales</taxon>
        <taxon>Weeksellaceae</taxon>
        <taxon>Apibacter</taxon>
    </lineage>
</organism>